<dbReference type="EMBL" id="BOOP01000011">
    <property type="protein sequence ID" value="GII37938.1"/>
    <property type="molecule type" value="Genomic_DNA"/>
</dbReference>
<protein>
    <submittedName>
        <fullName evidence="1">Uncharacterized protein</fullName>
    </submittedName>
</protein>
<accession>A0A8J3XIU5</accession>
<evidence type="ECO:0000313" key="1">
    <source>
        <dbReference type="EMBL" id="GII37938.1"/>
    </source>
</evidence>
<dbReference type="Proteomes" id="UP000622547">
    <property type="component" value="Unassembled WGS sequence"/>
</dbReference>
<name>A0A8J3XIU5_9ACTN</name>
<gene>
    <name evidence="1" type="ORF">Pph01_29410</name>
</gene>
<reference evidence="1 2" key="1">
    <citation type="submission" date="2021-01" db="EMBL/GenBank/DDBJ databases">
        <title>Whole genome shotgun sequence of Planotetraspora phitsanulokensis NBRC 104273.</title>
        <authorList>
            <person name="Komaki H."/>
            <person name="Tamura T."/>
        </authorList>
    </citation>
    <scope>NUCLEOTIDE SEQUENCE [LARGE SCALE GENOMIC DNA]</scope>
    <source>
        <strain evidence="1 2">NBRC 104273</strain>
    </source>
</reference>
<sequence length="160" mass="17069">MTTAVRLERVPGITVPLRGGVSLSPCSPRGVLSFAALVDLLEIRPWSTPWLPCRGGVPRVDAPFVIVRLSEGVLTHDGAVSSSNADAVTFSDLSRNPRASPNALRVSAEYVSLTAMRAAELDVDLTAQEVIAGWRATARIKADPGTMPRRARLRAATLGR</sequence>
<dbReference type="AlphaFoldDB" id="A0A8J3XIU5"/>
<comment type="caution">
    <text evidence="1">The sequence shown here is derived from an EMBL/GenBank/DDBJ whole genome shotgun (WGS) entry which is preliminary data.</text>
</comment>
<keyword evidence="2" id="KW-1185">Reference proteome</keyword>
<proteinExistence type="predicted"/>
<evidence type="ECO:0000313" key="2">
    <source>
        <dbReference type="Proteomes" id="UP000622547"/>
    </source>
</evidence>
<organism evidence="1 2">
    <name type="scientific">Planotetraspora phitsanulokensis</name>
    <dbReference type="NCBI Taxonomy" id="575192"/>
    <lineage>
        <taxon>Bacteria</taxon>
        <taxon>Bacillati</taxon>
        <taxon>Actinomycetota</taxon>
        <taxon>Actinomycetes</taxon>
        <taxon>Streptosporangiales</taxon>
        <taxon>Streptosporangiaceae</taxon>
        <taxon>Planotetraspora</taxon>
    </lineage>
</organism>